<dbReference type="Proteomes" id="UP001151760">
    <property type="component" value="Unassembled WGS sequence"/>
</dbReference>
<evidence type="ECO:0000313" key="3">
    <source>
        <dbReference type="Proteomes" id="UP001151760"/>
    </source>
</evidence>
<feature type="compositionally biased region" description="Low complexity" evidence="1">
    <location>
        <begin position="227"/>
        <end position="241"/>
    </location>
</feature>
<comment type="caution">
    <text evidence="2">The sequence shown here is derived from an EMBL/GenBank/DDBJ whole genome shotgun (WGS) entry which is preliminary data.</text>
</comment>
<keyword evidence="3" id="KW-1185">Reference proteome</keyword>
<feature type="region of interest" description="Disordered" evidence="1">
    <location>
        <begin position="193"/>
        <end position="285"/>
    </location>
</feature>
<name>A0ABQ5DJI5_9ASTR</name>
<reference evidence="2" key="2">
    <citation type="submission" date="2022-01" db="EMBL/GenBank/DDBJ databases">
        <authorList>
            <person name="Yamashiro T."/>
            <person name="Shiraishi A."/>
            <person name="Satake H."/>
            <person name="Nakayama K."/>
        </authorList>
    </citation>
    <scope>NUCLEOTIDE SEQUENCE</scope>
</reference>
<proteinExistence type="predicted"/>
<gene>
    <name evidence="2" type="ORF">Tco_0938918</name>
</gene>
<accession>A0ABQ5DJI5</accession>
<feature type="compositionally biased region" description="Basic and acidic residues" evidence="1">
    <location>
        <begin position="242"/>
        <end position="255"/>
    </location>
</feature>
<protein>
    <submittedName>
        <fullName evidence="2">Uncharacterized protein</fullName>
    </submittedName>
</protein>
<reference evidence="2" key="1">
    <citation type="journal article" date="2022" name="Int. J. Mol. Sci.">
        <title>Draft Genome of Tanacetum Coccineum: Genomic Comparison of Closely Related Tanacetum-Family Plants.</title>
        <authorList>
            <person name="Yamashiro T."/>
            <person name="Shiraishi A."/>
            <person name="Nakayama K."/>
            <person name="Satake H."/>
        </authorList>
    </citation>
    <scope>NUCLEOTIDE SEQUENCE</scope>
</reference>
<feature type="compositionally biased region" description="Polar residues" evidence="1">
    <location>
        <begin position="274"/>
        <end position="285"/>
    </location>
</feature>
<evidence type="ECO:0000256" key="1">
    <source>
        <dbReference type="SAM" id="MobiDB-lite"/>
    </source>
</evidence>
<evidence type="ECO:0000313" key="2">
    <source>
        <dbReference type="EMBL" id="GJT39053.1"/>
    </source>
</evidence>
<organism evidence="2 3">
    <name type="scientific">Tanacetum coccineum</name>
    <dbReference type="NCBI Taxonomy" id="301880"/>
    <lineage>
        <taxon>Eukaryota</taxon>
        <taxon>Viridiplantae</taxon>
        <taxon>Streptophyta</taxon>
        <taxon>Embryophyta</taxon>
        <taxon>Tracheophyta</taxon>
        <taxon>Spermatophyta</taxon>
        <taxon>Magnoliopsida</taxon>
        <taxon>eudicotyledons</taxon>
        <taxon>Gunneridae</taxon>
        <taxon>Pentapetalae</taxon>
        <taxon>asterids</taxon>
        <taxon>campanulids</taxon>
        <taxon>Asterales</taxon>
        <taxon>Asteraceae</taxon>
        <taxon>Asteroideae</taxon>
        <taxon>Anthemideae</taxon>
        <taxon>Anthemidinae</taxon>
        <taxon>Tanacetum</taxon>
    </lineage>
</organism>
<dbReference type="EMBL" id="BQNB010015355">
    <property type="protein sequence ID" value="GJT39053.1"/>
    <property type="molecule type" value="Genomic_DNA"/>
</dbReference>
<sequence>MKCPLAEAFTKTSSVLYQNFLKEFWCTAIAYDPSPPSDDSMARPLKEYLIKFSVITCKNPLAFSFKTFCTSIGLDYNKGNYVAHPSPEVVKAEMAKIVLGGNYSSTKQINSIQQMIAYYLITRIKVDIGEIIYSDLALNTLRMKNFRSLPSILSNSNFSKDPSKVTGIKLTASMIVVNNLETLVSPLLFTRKKKKGKSQTVSKPKPKAQGPEALGSLPQNRKKVLTKKTTPEATKTPPTKEVPAKDSDKTHEGTRKSQLLPEGKTTDTKDSEGNDQPTSKGLPSTASKDVIADAEHDVGQTQSTGFKVLIPNQNKGKTSFEVESDTQTLLLTTTADVQALLLSEDELIKESEDDVFEAGDEMDEDTQQHEEAAASFANLKSEIERFHDDAYKVHKGNEAAFNSFEKLFTKLREQANKDVEKIFSSLKEIRDAVKEDHVQNKKVIEATKAYTKNLVNLTKLLSLVKNFNLLGLKSSVETLYAVAAIQSDVTSLKKDTSDIKTMIIEIFYAFKGQTPSSSIVIMTTLAIIEADMDTEETVVKEPIKEPKAKKESASASQLIQITIIRPMAPKAGRGKGKVTIDTDKPIRKLVPASRKVHHDPDVLILVPYEINRKMYHLTKEKIQAHLDKEEMIKKATEEAKLLDMSKPELIKMDHKQQTEAKTIADVKIHPNTKPVAMTIFKGIDKRNFDVHNPFNFGDFGVTEWDELRETIPKKKNNVVKDPMNSLSKRYERLMATPNDLGIQSALPTPLPAQGSFQLSGRKRKKMELEPEIRILDLECNMSLSEGVPFVNNMVIEEREYEMFFIDVFSDEAFQRISDVNKVGVETLLTYLVMALNITTLENTRFCLKLRKLISYHPDQEKL</sequence>